<sequence length="246" mass="27576">MARGWLALACLLLTAALAAPAPHHHNKGRGEGEEAEEDDGHGKSFPQRAWAWIKHAGRKVKGWAVGEHSLYNQVMSKLKENRTISVLGKQVTFTLPDPSSASDVHWGSSLSSIIHNLKKEPVLRVLLALYVNIVIFIAVYGYLIARHIMLSINLKKAAQPEKERERRRQKERRKMAKKLAKESRGEGARGFRNPALFSPPLSSEGGHDTIRSTDFEEEIIMDRVRSPLLEQEDVSVYATPNQTTTQ</sequence>
<feature type="compositionally biased region" description="Basic residues" evidence="1">
    <location>
        <begin position="169"/>
        <end position="178"/>
    </location>
</feature>
<feature type="transmembrane region" description="Helical" evidence="2">
    <location>
        <begin position="125"/>
        <end position="145"/>
    </location>
</feature>
<dbReference type="Proteomes" id="UP000005239">
    <property type="component" value="Unassembled WGS sequence"/>
</dbReference>
<reference evidence="5" key="1">
    <citation type="journal article" date="2008" name="Nat. Genet.">
        <title>The Pristionchus pacificus genome provides a unique perspective on nematode lifestyle and parasitism.</title>
        <authorList>
            <person name="Dieterich C."/>
            <person name="Clifton S.W."/>
            <person name="Schuster L.N."/>
            <person name="Chinwalla A."/>
            <person name="Delehaunty K."/>
            <person name="Dinkelacker I."/>
            <person name="Fulton L."/>
            <person name="Fulton R."/>
            <person name="Godfrey J."/>
            <person name="Minx P."/>
            <person name="Mitreva M."/>
            <person name="Roeseler W."/>
            <person name="Tian H."/>
            <person name="Witte H."/>
            <person name="Yang S.P."/>
            <person name="Wilson R.K."/>
            <person name="Sommer R.J."/>
        </authorList>
    </citation>
    <scope>NUCLEOTIDE SEQUENCE [LARGE SCALE GENOMIC DNA]</scope>
    <source>
        <strain evidence="5">PS312</strain>
    </source>
</reference>
<name>A0A8R1V6E2_PRIPA</name>
<keyword evidence="2" id="KW-0472">Membrane</keyword>
<evidence type="ECO:0000313" key="5">
    <source>
        <dbReference type="Proteomes" id="UP000005239"/>
    </source>
</evidence>
<reference evidence="4" key="2">
    <citation type="submission" date="2022-06" db="UniProtKB">
        <authorList>
            <consortium name="EnsemblMetazoa"/>
        </authorList>
    </citation>
    <scope>IDENTIFICATION</scope>
    <source>
        <strain evidence="4">PS312</strain>
    </source>
</reference>
<keyword evidence="2" id="KW-0812">Transmembrane</keyword>
<feature type="compositionally biased region" description="Basic and acidic residues" evidence="1">
    <location>
        <begin position="179"/>
        <end position="189"/>
    </location>
</feature>
<feature type="compositionally biased region" description="Basic and acidic residues" evidence="1">
    <location>
        <begin position="205"/>
        <end position="214"/>
    </location>
</feature>
<keyword evidence="3" id="KW-0732">Signal</keyword>
<organism evidence="4 5">
    <name type="scientific">Pristionchus pacificus</name>
    <name type="common">Parasitic nematode worm</name>
    <dbReference type="NCBI Taxonomy" id="54126"/>
    <lineage>
        <taxon>Eukaryota</taxon>
        <taxon>Metazoa</taxon>
        <taxon>Ecdysozoa</taxon>
        <taxon>Nematoda</taxon>
        <taxon>Chromadorea</taxon>
        <taxon>Rhabditida</taxon>
        <taxon>Rhabditina</taxon>
        <taxon>Diplogasteromorpha</taxon>
        <taxon>Diplogasteroidea</taxon>
        <taxon>Neodiplogasteridae</taxon>
        <taxon>Pristionchus</taxon>
    </lineage>
</organism>
<accession>A0A8R1V6E2</accession>
<proteinExistence type="predicted"/>
<evidence type="ECO:0000256" key="2">
    <source>
        <dbReference type="SAM" id="Phobius"/>
    </source>
</evidence>
<protein>
    <submittedName>
        <fullName evidence="4">Uncharacterized protein</fullName>
    </submittedName>
</protein>
<feature type="region of interest" description="Disordered" evidence="1">
    <location>
        <begin position="159"/>
        <end position="214"/>
    </location>
</feature>
<keyword evidence="2" id="KW-1133">Transmembrane helix</keyword>
<evidence type="ECO:0000313" key="4">
    <source>
        <dbReference type="EnsemblMetazoa" id="PPA47065.1"/>
    </source>
</evidence>
<feature type="region of interest" description="Disordered" evidence="1">
    <location>
        <begin position="22"/>
        <end position="43"/>
    </location>
</feature>
<evidence type="ECO:0000256" key="1">
    <source>
        <dbReference type="SAM" id="MobiDB-lite"/>
    </source>
</evidence>
<evidence type="ECO:0000256" key="3">
    <source>
        <dbReference type="SAM" id="SignalP"/>
    </source>
</evidence>
<dbReference type="AlphaFoldDB" id="A0A8R1V6E2"/>
<feature type="compositionally biased region" description="Basic and acidic residues" evidence="1">
    <location>
        <begin position="159"/>
        <end position="168"/>
    </location>
</feature>
<feature type="chain" id="PRO_5035885585" evidence="3">
    <location>
        <begin position="19"/>
        <end position="246"/>
    </location>
</feature>
<dbReference type="EnsemblMetazoa" id="PPA47065.1">
    <property type="protein sequence ID" value="PPA47065.1"/>
    <property type="gene ID" value="WBGene00304922"/>
</dbReference>
<feature type="signal peptide" evidence="3">
    <location>
        <begin position="1"/>
        <end position="18"/>
    </location>
</feature>
<gene>
    <name evidence="4" type="primary">WBGene00304922</name>
</gene>
<keyword evidence="5" id="KW-1185">Reference proteome</keyword>